<dbReference type="Proteomes" id="UP000567179">
    <property type="component" value="Unassembled WGS sequence"/>
</dbReference>
<accession>A0A8H5BXD8</accession>
<dbReference type="PANTHER" id="PTHR24171:SF9">
    <property type="entry name" value="ANKYRIN REPEAT DOMAIN-CONTAINING PROTEIN 39"/>
    <property type="match status" value="1"/>
</dbReference>
<dbReference type="InterPro" id="IPR036770">
    <property type="entry name" value="Ankyrin_rpt-contain_sf"/>
</dbReference>
<dbReference type="PANTHER" id="PTHR24171">
    <property type="entry name" value="ANKYRIN REPEAT DOMAIN-CONTAINING PROTEIN 39-RELATED"/>
    <property type="match status" value="1"/>
</dbReference>
<evidence type="ECO:0000259" key="9">
    <source>
        <dbReference type="PROSITE" id="PS50865"/>
    </source>
</evidence>
<dbReference type="Gene3D" id="1.25.40.20">
    <property type="entry name" value="Ankyrin repeat-containing domain"/>
    <property type="match status" value="1"/>
</dbReference>
<dbReference type="GO" id="GO:0008270">
    <property type="term" value="F:zinc ion binding"/>
    <property type="evidence" value="ECO:0007669"/>
    <property type="project" value="UniProtKB-KW"/>
</dbReference>
<keyword evidence="11" id="KW-1185">Reference proteome</keyword>
<evidence type="ECO:0000313" key="10">
    <source>
        <dbReference type="EMBL" id="KAF5330278.1"/>
    </source>
</evidence>
<dbReference type="Gene3D" id="6.10.140.2220">
    <property type="match status" value="1"/>
</dbReference>
<feature type="domain" description="MYND-type" evidence="9">
    <location>
        <begin position="274"/>
        <end position="312"/>
    </location>
</feature>
<dbReference type="PROSITE" id="PS50865">
    <property type="entry name" value="ZF_MYND_2"/>
    <property type="match status" value="1"/>
</dbReference>
<dbReference type="SUPFAM" id="SSF48403">
    <property type="entry name" value="Ankyrin repeat"/>
    <property type="match status" value="1"/>
</dbReference>
<evidence type="ECO:0000256" key="1">
    <source>
        <dbReference type="ARBA" id="ARBA00022723"/>
    </source>
</evidence>
<evidence type="ECO:0000313" key="11">
    <source>
        <dbReference type="Proteomes" id="UP000567179"/>
    </source>
</evidence>
<evidence type="ECO:0000256" key="5">
    <source>
        <dbReference type="ARBA" id="ARBA00023043"/>
    </source>
</evidence>
<sequence>MTATKPMPTPKEKRVKQPPCPHPENGLRIWGEDFTITPKDGFYVPDELKELHARPGFLKSLNNGPGQRAKNLYIKHSLGFSAPRDLSRFGHFCYMGMLKEVIIMVESANAPPLDRTETAYEAGYATIVVWGSQRVLSLTGEPTQHLQVLQFLIARGTPVNQRDIQWLTPVHHYMMNPHYDRRNTPMLELLLKSGASPNAQDRIGTVPIISAFDHNYVEAIELLMHHGAVLDLKDADGFSPMDCYIKFGPIVSAAVQKGLRKRAGLQMAREDKHCDNCRADDKPLKCCSRCYVALYCSAECQKKHWKEHKSTCRAFAESDTVMVKPYYNEDYFFKSISDATRAMMGTPAFDNVRQSTEPKVQEPKRVVVKIQVPDEPTFSPDGNMLVYTKKKTEFICLVRRQDNVQAYDRLYKAIKEKGTGWK</sequence>
<keyword evidence="5 6" id="KW-0040">ANK repeat</keyword>
<proteinExistence type="predicted"/>
<reference evidence="10 11" key="1">
    <citation type="journal article" date="2020" name="ISME J.">
        <title>Uncovering the hidden diversity of litter-decomposition mechanisms in mushroom-forming fungi.</title>
        <authorList>
            <person name="Floudas D."/>
            <person name="Bentzer J."/>
            <person name="Ahren D."/>
            <person name="Johansson T."/>
            <person name="Persson P."/>
            <person name="Tunlid A."/>
        </authorList>
    </citation>
    <scope>NUCLEOTIDE SEQUENCE [LARGE SCALE GENOMIC DNA]</scope>
    <source>
        <strain evidence="10 11">CBS 101986</strain>
    </source>
</reference>
<dbReference type="AlphaFoldDB" id="A0A8H5BXD8"/>
<evidence type="ECO:0000256" key="6">
    <source>
        <dbReference type="PROSITE-ProRule" id="PRU00023"/>
    </source>
</evidence>
<evidence type="ECO:0000256" key="7">
    <source>
        <dbReference type="PROSITE-ProRule" id="PRU00134"/>
    </source>
</evidence>
<dbReference type="SMART" id="SM00248">
    <property type="entry name" value="ANK"/>
    <property type="match status" value="2"/>
</dbReference>
<evidence type="ECO:0000256" key="8">
    <source>
        <dbReference type="SAM" id="MobiDB-lite"/>
    </source>
</evidence>
<dbReference type="PROSITE" id="PS50088">
    <property type="entry name" value="ANK_REPEAT"/>
    <property type="match status" value="1"/>
</dbReference>
<evidence type="ECO:0000256" key="2">
    <source>
        <dbReference type="ARBA" id="ARBA00022737"/>
    </source>
</evidence>
<dbReference type="SUPFAM" id="SSF144232">
    <property type="entry name" value="HIT/MYND zinc finger-like"/>
    <property type="match status" value="1"/>
</dbReference>
<dbReference type="InterPro" id="IPR002110">
    <property type="entry name" value="Ankyrin_rpt"/>
</dbReference>
<keyword evidence="4" id="KW-0862">Zinc</keyword>
<dbReference type="Pfam" id="PF00023">
    <property type="entry name" value="Ank"/>
    <property type="match status" value="1"/>
</dbReference>
<protein>
    <recommendedName>
        <fullName evidence="9">MYND-type domain-containing protein</fullName>
    </recommendedName>
</protein>
<evidence type="ECO:0000256" key="4">
    <source>
        <dbReference type="ARBA" id="ARBA00022833"/>
    </source>
</evidence>
<name>A0A8H5BXD8_9AGAR</name>
<keyword evidence="2" id="KW-0677">Repeat</keyword>
<comment type="caution">
    <text evidence="10">The sequence shown here is derived from an EMBL/GenBank/DDBJ whole genome shotgun (WGS) entry which is preliminary data.</text>
</comment>
<feature type="region of interest" description="Disordered" evidence="8">
    <location>
        <begin position="1"/>
        <end position="25"/>
    </location>
</feature>
<keyword evidence="3 7" id="KW-0863">Zinc-finger</keyword>
<dbReference type="InterPro" id="IPR002893">
    <property type="entry name" value="Znf_MYND"/>
</dbReference>
<dbReference type="EMBL" id="JAACJJ010000001">
    <property type="protein sequence ID" value="KAF5330278.1"/>
    <property type="molecule type" value="Genomic_DNA"/>
</dbReference>
<gene>
    <name evidence="10" type="ORF">D9619_006073</name>
</gene>
<feature type="repeat" description="ANK" evidence="6">
    <location>
        <begin position="165"/>
        <end position="202"/>
    </location>
</feature>
<keyword evidence="1" id="KW-0479">Metal-binding</keyword>
<dbReference type="Pfam" id="PF01753">
    <property type="entry name" value="zf-MYND"/>
    <property type="match status" value="1"/>
</dbReference>
<organism evidence="10 11">
    <name type="scientific">Psilocybe cf. subviscida</name>
    <dbReference type="NCBI Taxonomy" id="2480587"/>
    <lineage>
        <taxon>Eukaryota</taxon>
        <taxon>Fungi</taxon>
        <taxon>Dikarya</taxon>
        <taxon>Basidiomycota</taxon>
        <taxon>Agaricomycotina</taxon>
        <taxon>Agaricomycetes</taxon>
        <taxon>Agaricomycetidae</taxon>
        <taxon>Agaricales</taxon>
        <taxon>Agaricineae</taxon>
        <taxon>Strophariaceae</taxon>
        <taxon>Psilocybe</taxon>
    </lineage>
</organism>
<evidence type="ECO:0000256" key="3">
    <source>
        <dbReference type="ARBA" id="ARBA00022771"/>
    </source>
</evidence>
<dbReference type="OrthoDB" id="194358at2759"/>